<feature type="compositionally biased region" description="Acidic residues" evidence="1">
    <location>
        <begin position="45"/>
        <end position="54"/>
    </location>
</feature>
<proteinExistence type="predicted"/>
<accession>A0A1V0UCG7</accession>
<sequence length="157" mass="17667">MSTPTPETALARRWRWQLNMGTTEAPEWTTVMGVTDFKPPMPDPNIEDSSDYESEGWNGNTKTAQSWELTTTLNRKVNDQVKVYHPTHEKLRLAAFEWGSGSKVHSRWFDREGYPEAYEGTGIVKWEESGGEHTALGQVEITITGDGKITPITNPIA</sequence>
<evidence type="ECO:0008006" key="4">
    <source>
        <dbReference type="Google" id="ProtNLM"/>
    </source>
</evidence>
<dbReference type="EMBL" id="CP020570">
    <property type="protein sequence ID" value="ARF62899.1"/>
    <property type="molecule type" value="Genomic_DNA"/>
</dbReference>
<feature type="region of interest" description="Disordered" evidence="1">
    <location>
        <begin position="38"/>
        <end position="60"/>
    </location>
</feature>
<dbReference type="Proteomes" id="UP000192445">
    <property type="component" value="Chromosome"/>
</dbReference>
<evidence type="ECO:0000313" key="3">
    <source>
        <dbReference type="Proteomes" id="UP000192445"/>
    </source>
</evidence>
<organism evidence="2 3">
    <name type="scientific">Streptomyces violaceoruber</name>
    <dbReference type="NCBI Taxonomy" id="1935"/>
    <lineage>
        <taxon>Bacteria</taxon>
        <taxon>Bacillati</taxon>
        <taxon>Actinomycetota</taxon>
        <taxon>Actinomycetes</taxon>
        <taxon>Kitasatosporales</taxon>
        <taxon>Streptomycetaceae</taxon>
        <taxon>Streptomyces</taxon>
        <taxon>Streptomyces violaceoruber group</taxon>
    </lineage>
</organism>
<dbReference type="NCBIfam" id="NF047353">
    <property type="entry name" value="tube_lmo2291"/>
    <property type="match status" value="1"/>
</dbReference>
<dbReference type="AlphaFoldDB" id="A0A1V0UCG7"/>
<evidence type="ECO:0000256" key="1">
    <source>
        <dbReference type="SAM" id="MobiDB-lite"/>
    </source>
</evidence>
<protein>
    <recommendedName>
        <fullName evidence="4">Phage tail protein</fullName>
    </recommendedName>
</protein>
<name>A0A1V0UCG7_STRVN</name>
<dbReference type="RefSeq" id="WP_083192840.1">
    <property type="nucleotide sequence ID" value="NZ_CP020570.1"/>
</dbReference>
<reference evidence="2 3" key="1">
    <citation type="submission" date="2017-03" db="EMBL/GenBank/DDBJ databases">
        <title>Complete Genome Sequence of a natural compounds producer, Streptomyces violaceus S21.</title>
        <authorList>
            <person name="Zhong C."/>
            <person name="Zhao Z."/>
            <person name="Fu J."/>
            <person name="Zong G."/>
            <person name="Qin R."/>
            <person name="Cao G."/>
        </authorList>
    </citation>
    <scope>NUCLEOTIDE SEQUENCE [LARGE SCALE GENOMIC DNA]</scope>
    <source>
        <strain evidence="2 3">S21</strain>
    </source>
</reference>
<evidence type="ECO:0000313" key="2">
    <source>
        <dbReference type="EMBL" id="ARF62899.1"/>
    </source>
</evidence>
<dbReference type="KEGG" id="svu:B1H20_17020"/>
<dbReference type="OrthoDB" id="4201135at2"/>
<dbReference type="STRING" id="1935.B1H20_17020"/>
<gene>
    <name evidence="2" type="ORF">B1H20_17020</name>
</gene>